<dbReference type="SUPFAM" id="SSF103473">
    <property type="entry name" value="MFS general substrate transporter"/>
    <property type="match status" value="1"/>
</dbReference>
<feature type="non-terminal residue" evidence="4">
    <location>
        <position position="1"/>
    </location>
</feature>
<dbReference type="EMBL" id="GBRD01017970">
    <property type="protein sequence ID" value="JAG47857.1"/>
    <property type="molecule type" value="Transcribed_RNA"/>
</dbReference>
<sequence>GCFSHSDRPLTASPDLRRGEPLPTIITSFNRWNSTGLKESTTGGTRDSESKRDNSNSVRMEMWLKITLMLCVYGVLKETRPSEPFITKYLINPPMNFTTDQVSQDIYPVSIYSMLILCVVIFLITDLVRYKPIIILLSTSAMSVYPMLIFGRSLIVMQILEVLYGLFSVCEVAYYTYIYAKVDKSHYQEVTGYTRAAYLVGRAVSGIISQTLVSSGFSYYSLNIVTFVALTLSGIWALFLPPVESSIYFNPVNVDMETGKRIKTPFGEKLVYGFKQLWKDFVSAFKSFYVVKWAFWWALATCCYYQILQYVQPLWEQILEDNPQSGGNLNGAVETAYTLISAGGAYGFGKLQADWAKHGELVLCLGSLLIAGILFVMSRTSSIIFAYGTYILYALIYNSMMTISNSEVAKTINPDSYGLIFGFTTFIALLMQSLLTIIVIEDLNLDPKTQFLVYGGYFAVLSAVFAVKCIIDLIRKHSRNSANLILESR</sequence>
<protein>
    <recommendedName>
        <fullName evidence="5">Thiamine transporter 2</fullName>
    </recommendedName>
</protein>
<feature type="compositionally biased region" description="Polar residues" evidence="2">
    <location>
        <begin position="34"/>
        <end position="45"/>
    </location>
</feature>
<evidence type="ECO:0000256" key="1">
    <source>
        <dbReference type="ARBA" id="ARBA00005773"/>
    </source>
</evidence>
<dbReference type="InterPro" id="IPR036259">
    <property type="entry name" value="MFS_trans_sf"/>
</dbReference>
<feature type="transmembrane region" description="Helical" evidence="3">
    <location>
        <begin position="451"/>
        <end position="471"/>
    </location>
</feature>
<proteinExistence type="inferred from homology"/>
<feature type="region of interest" description="Disordered" evidence="2">
    <location>
        <begin position="34"/>
        <end position="54"/>
    </location>
</feature>
<organism evidence="4">
    <name type="scientific">Lygus hesperus</name>
    <name type="common">Western plant bug</name>
    <dbReference type="NCBI Taxonomy" id="30085"/>
    <lineage>
        <taxon>Eukaryota</taxon>
        <taxon>Metazoa</taxon>
        <taxon>Ecdysozoa</taxon>
        <taxon>Arthropoda</taxon>
        <taxon>Hexapoda</taxon>
        <taxon>Insecta</taxon>
        <taxon>Pterygota</taxon>
        <taxon>Neoptera</taxon>
        <taxon>Paraneoptera</taxon>
        <taxon>Hemiptera</taxon>
        <taxon>Heteroptera</taxon>
        <taxon>Panheteroptera</taxon>
        <taxon>Cimicomorpha</taxon>
        <taxon>Miridae</taxon>
        <taxon>Mirini</taxon>
        <taxon>Lygus</taxon>
    </lineage>
</organism>
<feature type="transmembrane region" description="Helical" evidence="3">
    <location>
        <begin position="106"/>
        <end position="125"/>
    </location>
</feature>
<feature type="region of interest" description="Disordered" evidence="2">
    <location>
        <begin position="1"/>
        <end position="22"/>
    </location>
</feature>
<feature type="transmembrane region" description="Helical" evidence="3">
    <location>
        <begin position="293"/>
        <end position="311"/>
    </location>
</feature>
<feature type="transmembrane region" description="Helical" evidence="3">
    <location>
        <begin position="384"/>
        <end position="404"/>
    </location>
</feature>
<dbReference type="GO" id="GO:0005886">
    <property type="term" value="C:plasma membrane"/>
    <property type="evidence" value="ECO:0007669"/>
    <property type="project" value="TreeGrafter"/>
</dbReference>
<feature type="transmembrane region" description="Helical" evidence="3">
    <location>
        <begin position="331"/>
        <end position="349"/>
    </location>
</feature>
<dbReference type="PANTHER" id="PTHR10686:SF18">
    <property type="entry name" value="IP11787P-RELATED"/>
    <property type="match status" value="1"/>
</dbReference>
<comment type="similarity">
    <text evidence="1">Belongs to the reduced folate carrier (RFC) transporter (TC 2.A.48) family.</text>
</comment>
<evidence type="ECO:0000256" key="2">
    <source>
        <dbReference type="SAM" id="MobiDB-lite"/>
    </source>
</evidence>
<evidence type="ECO:0008006" key="5">
    <source>
        <dbReference type="Google" id="ProtNLM"/>
    </source>
</evidence>
<reference evidence="4" key="1">
    <citation type="submission" date="2014-09" db="EMBL/GenBank/DDBJ databases">
        <authorList>
            <person name="Magalhaes I.L.F."/>
            <person name="Oliveira U."/>
            <person name="Santos F.R."/>
            <person name="Vidigal T.H.D.A."/>
            <person name="Brescovit A.D."/>
            <person name="Santos A.J."/>
        </authorList>
    </citation>
    <scope>NUCLEOTIDE SEQUENCE</scope>
</reference>
<feature type="transmembrane region" description="Helical" evidence="3">
    <location>
        <begin position="162"/>
        <end position="180"/>
    </location>
</feature>
<name>A0A0K8S3J0_LYGHE</name>
<dbReference type="GO" id="GO:0090482">
    <property type="term" value="F:vitamin transmembrane transporter activity"/>
    <property type="evidence" value="ECO:0007669"/>
    <property type="project" value="InterPro"/>
</dbReference>
<evidence type="ECO:0000313" key="4">
    <source>
        <dbReference type="EMBL" id="JAG47857.1"/>
    </source>
</evidence>
<keyword evidence="3" id="KW-0812">Transmembrane</keyword>
<keyword evidence="3" id="KW-1133">Transmembrane helix</keyword>
<feature type="transmembrane region" description="Helical" evidence="3">
    <location>
        <begin position="132"/>
        <end position="150"/>
    </location>
</feature>
<evidence type="ECO:0000256" key="3">
    <source>
        <dbReference type="SAM" id="Phobius"/>
    </source>
</evidence>
<dbReference type="PIRSF" id="PIRSF028739">
    <property type="entry name" value="Folate_carrier"/>
    <property type="match status" value="1"/>
</dbReference>
<dbReference type="Pfam" id="PF01770">
    <property type="entry name" value="Folate_carrier"/>
    <property type="match status" value="1"/>
</dbReference>
<dbReference type="Gene3D" id="1.20.1250.20">
    <property type="entry name" value="MFS general substrate transporter like domains"/>
    <property type="match status" value="1"/>
</dbReference>
<dbReference type="PANTHER" id="PTHR10686">
    <property type="entry name" value="FOLATE TRANSPORTER"/>
    <property type="match status" value="1"/>
</dbReference>
<feature type="transmembrane region" description="Helical" evidence="3">
    <location>
        <begin position="416"/>
        <end position="439"/>
    </location>
</feature>
<feature type="transmembrane region" description="Helical" evidence="3">
    <location>
        <begin position="361"/>
        <end position="378"/>
    </location>
</feature>
<dbReference type="AlphaFoldDB" id="A0A0K8S3J0"/>
<feature type="transmembrane region" description="Helical" evidence="3">
    <location>
        <begin position="219"/>
        <end position="240"/>
    </location>
</feature>
<accession>A0A0K8S3J0</accession>
<keyword evidence="3" id="KW-0472">Membrane</keyword>
<dbReference type="NCBIfam" id="TIGR00806">
    <property type="entry name" value="rfc"/>
    <property type="match status" value="1"/>
</dbReference>
<dbReference type="InterPro" id="IPR002666">
    <property type="entry name" value="Folate_carrier"/>
</dbReference>